<dbReference type="AlphaFoldDB" id="A0AA88X6Y3"/>
<evidence type="ECO:0000313" key="2">
    <source>
        <dbReference type="EMBL" id="KAK3041073.1"/>
    </source>
</evidence>
<dbReference type="GO" id="GO:0006351">
    <property type="term" value="P:DNA-templated transcription"/>
    <property type="evidence" value="ECO:0007669"/>
    <property type="project" value="InterPro"/>
</dbReference>
<dbReference type="Proteomes" id="UP001188597">
    <property type="component" value="Unassembled WGS sequence"/>
</dbReference>
<dbReference type="InterPro" id="IPR051886">
    <property type="entry name" value="Seed_Dev/Stress_Resp_Reg"/>
</dbReference>
<name>A0AA88X6Y3_9ASTE</name>
<feature type="domain" description="DOG1" evidence="1">
    <location>
        <begin position="14"/>
        <end position="260"/>
    </location>
</feature>
<organism evidence="2 3">
    <name type="scientific">Escallonia herrerae</name>
    <dbReference type="NCBI Taxonomy" id="1293975"/>
    <lineage>
        <taxon>Eukaryota</taxon>
        <taxon>Viridiplantae</taxon>
        <taxon>Streptophyta</taxon>
        <taxon>Embryophyta</taxon>
        <taxon>Tracheophyta</taxon>
        <taxon>Spermatophyta</taxon>
        <taxon>Magnoliopsida</taxon>
        <taxon>eudicotyledons</taxon>
        <taxon>Gunneridae</taxon>
        <taxon>Pentapetalae</taxon>
        <taxon>asterids</taxon>
        <taxon>campanulids</taxon>
        <taxon>Escalloniales</taxon>
        <taxon>Escalloniaceae</taxon>
        <taxon>Escallonia</taxon>
    </lineage>
</organism>
<reference evidence="2" key="1">
    <citation type="submission" date="2022-12" db="EMBL/GenBank/DDBJ databases">
        <title>Draft genome assemblies for two species of Escallonia (Escalloniales).</title>
        <authorList>
            <person name="Chanderbali A."/>
            <person name="Dervinis C."/>
            <person name="Anghel I."/>
            <person name="Soltis D."/>
            <person name="Soltis P."/>
            <person name="Zapata F."/>
        </authorList>
    </citation>
    <scope>NUCLEOTIDE SEQUENCE</scope>
    <source>
        <strain evidence="2">UCBG64.0493</strain>
        <tissue evidence="2">Leaf</tissue>
    </source>
</reference>
<dbReference type="InterPro" id="IPR025422">
    <property type="entry name" value="TGA_domain"/>
</dbReference>
<accession>A0AA88X6Y3</accession>
<dbReference type="GO" id="GO:0043565">
    <property type="term" value="F:sequence-specific DNA binding"/>
    <property type="evidence" value="ECO:0007669"/>
    <property type="project" value="InterPro"/>
</dbReference>
<dbReference type="EMBL" id="JAVXUP010000042">
    <property type="protein sequence ID" value="KAK3041073.1"/>
    <property type="molecule type" value="Genomic_DNA"/>
</dbReference>
<sequence>MSPKPALFGRKKTTRPFKDYHAQWLHTLQATLLPLLRRSLSSDHHLLSTHVESLHHHFQSYYQTLDAAAQNDTVAHLLHPTWRNPMETPFLWLGDLHPYTFTNLLRSFLDKDSDESSSDDDVSCVSRDFLDKPWHLTTAFRSPSKALMAKIDQIECGLRLMAPALVVRYRNAQAGFVEKVGAEWEKCERGSAAAREAVAEAATAEMEELVRVFVDANRLRSSVLAEIMGCTSIYQAALFYQGLAQFLVGFWDCELLREFELCKMPIY</sequence>
<gene>
    <name evidence="2" type="ORF">RJ639_026870</name>
</gene>
<evidence type="ECO:0000259" key="1">
    <source>
        <dbReference type="PROSITE" id="PS51806"/>
    </source>
</evidence>
<dbReference type="PANTHER" id="PTHR46354">
    <property type="entry name" value="DOG1 DOMAIN-CONTAINING PROTEIN"/>
    <property type="match status" value="1"/>
</dbReference>
<keyword evidence="3" id="KW-1185">Reference proteome</keyword>
<comment type="caution">
    <text evidence="2">The sequence shown here is derived from an EMBL/GenBank/DDBJ whole genome shotgun (WGS) entry which is preliminary data.</text>
</comment>
<dbReference type="Pfam" id="PF14144">
    <property type="entry name" value="DOG1"/>
    <property type="match status" value="1"/>
</dbReference>
<evidence type="ECO:0000313" key="3">
    <source>
        <dbReference type="Proteomes" id="UP001188597"/>
    </source>
</evidence>
<dbReference type="PANTHER" id="PTHR46354:SF9">
    <property type="entry name" value="PROTEIN INAPERTURATE POLLEN1"/>
    <property type="match status" value="1"/>
</dbReference>
<protein>
    <recommendedName>
        <fullName evidence="1">DOG1 domain-containing protein</fullName>
    </recommendedName>
</protein>
<dbReference type="PROSITE" id="PS51806">
    <property type="entry name" value="DOG1"/>
    <property type="match status" value="1"/>
</dbReference>
<proteinExistence type="predicted"/>